<keyword evidence="7" id="KW-1185">Reference proteome</keyword>
<dbReference type="PROSITE" id="PS00141">
    <property type="entry name" value="ASP_PROTEASE"/>
    <property type="match status" value="1"/>
</dbReference>
<keyword evidence="2" id="KW-0472">Membrane</keyword>
<feature type="region of interest" description="Disordered" evidence="1">
    <location>
        <begin position="1"/>
        <end position="67"/>
    </location>
</feature>
<comment type="caution">
    <text evidence="4">The sequence shown here is derived from an EMBL/GenBank/DDBJ whole genome shotgun (WGS) entry which is preliminary data.</text>
</comment>
<feature type="compositionally biased region" description="Polar residues" evidence="1">
    <location>
        <begin position="100"/>
        <end position="126"/>
    </location>
</feature>
<sequence>MEINQVSKGKSKGKGKGKSPQKGKGKDKGKSKDAKGKGKSQQNGKGYSTPSKGGGKTQAKPTDVNRSNYCGAFGHWKKDCRKFQADKASGAVRQVEADDNNSQRVASSPSSTGTAQQSPSATSYRSTGNVNRVAFSDSTVIIEDLTEFSDHGATSSGLVRAIQQLDPIQFDMACTDDDGNWTCEPDFKEPNRFHHVRMMTQAGSTSADIILDSGADTSALPLAYCDVGESCSHETIGHDYIDAQGGKLDIRDTRLETPADVPEAEPLDEDRVIPYFDESTITIDGITYTHDTPLRALRAGCTSLGLSKRGSKKECMKRIIEFVKTRELMEAQAVEAKLKQDVERHAVPQRKPVEPSAAVRDAHNLTHEPYETWCPLCVAHRARQDGHRPQTHEAASHSVISFDFFFCSRMKDETDKLTVLVLSDRDTGLCLALPTLQKGGKSLSYLEHQETLMLAIDVKDAFLTVAQEQPTRVRCTDASGNSISYSLGRVLPGQRDGSLLWHKDLVKFLESSSLKMAENEAYPSMLRSAKGDCLMLVHIDDILIVGCRKTVLEELIPSLQAKYTISIEIMSGPGDEVTFLKKTHQLMSDGRIIIRIHPKHLDQLCKLLHLSKRLQNKRSPGHSEIETPDTTEDFFQKQPRLHFLSRNFSNMVDCSYFAFVDAFAVFAFFVLDFAAVAVLILDFRRPPSSSSSWTSPPSPSSSWTSPPAFVVFFLDFAAFAAFLLDFVVFMCLASGVCGRPIWTEEQKGVKTDRLRQEKICHWVPVLRQFPYAFVAAMAAVGGELKSVVQHLRALQRRLCRRKRLELAKEEGTSDPREHVMLKVQPTATSVLAVFELSGRNSACAARFLAAKNKLNVAEASLSNSLASAIEDAYLQVPFETIVGLLDSPTCPRHRRDLFAAGRFIVETQLYTWLLAQNKKGVAPGRQQLVAEACRLTPKDLPHDVAAMLEQYWKGNGRARSQRKWLRRFRFEHGLQLGRVRVQAVMPLADMQRKAKAFWRWSNYVHAQSSSSGPLLLLNMDETSIALKPTAKVGTAARGFTGHKAVDAASLAETRARFTLMCTICNDTSVQPFLPQVLLTNGRFLGKKAKVEKLRGNLSVWTQKSAWSCHATLRRYISLLGFKLKAAAPGRDYALLLDCAPSHLHGSIKRQAKLNHIRLVYIAAGLTRCLQPADTDLFSRLKEKIAELYRSQQSMSVDGKISPAQWLEILGSSLQSILPAVKWSRAFAKVGASNWQKDVCQSLLFEFGWPSVPTIPPGPPTESEARDIFPKGRSKLDVLSYVHWKQPAAKGHVRLYKGKPIRTLD</sequence>
<dbReference type="InterPro" id="IPR001969">
    <property type="entry name" value="Aspartic_peptidase_AS"/>
</dbReference>
<keyword evidence="2" id="KW-1133">Transmembrane helix</keyword>
<evidence type="ECO:0000256" key="1">
    <source>
        <dbReference type="SAM" id="MobiDB-lite"/>
    </source>
</evidence>
<feature type="transmembrane region" description="Helical" evidence="2">
    <location>
        <begin position="708"/>
        <end position="730"/>
    </location>
</feature>
<reference evidence="4" key="1">
    <citation type="submission" date="2022-10" db="EMBL/GenBank/DDBJ databases">
        <authorList>
            <person name="Chen Y."/>
            <person name="Dougan E. K."/>
            <person name="Chan C."/>
            <person name="Rhodes N."/>
            <person name="Thang M."/>
        </authorList>
    </citation>
    <scope>NUCLEOTIDE SEQUENCE</scope>
</reference>
<dbReference type="EMBL" id="CAMXCT030001101">
    <property type="protein sequence ID" value="CAL4773975.1"/>
    <property type="molecule type" value="Genomic_DNA"/>
</dbReference>
<feature type="transmembrane region" description="Helical" evidence="2">
    <location>
        <begin position="656"/>
        <end position="681"/>
    </location>
</feature>
<evidence type="ECO:0000313" key="6">
    <source>
        <dbReference type="EMBL" id="CAL4773975.1"/>
    </source>
</evidence>
<proteinExistence type="predicted"/>
<feature type="compositionally biased region" description="Basic residues" evidence="1">
    <location>
        <begin position="9"/>
        <end position="23"/>
    </location>
</feature>
<gene>
    <name evidence="4" type="ORF">C1SCF055_LOCUS14004</name>
</gene>
<dbReference type="GO" id="GO:0004190">
    <property type="term" value="F:aspartic-type endopeptidase activity"/>
    <property type="evidence" value="ECO:0007669"/>
    <property type="project" value="InterPro"/>
</dbReference>
<name>A0A9P1C9M2_9DINO</name>
<evidence type="ECO:0000313" key="5">
    <source>
        <dbReference type="EMBL" id="CAL1140038.1"/>
    </source>
</evidence>
<dbReference type="Proteomes" id="UP001152797">
    <property type="component" value="Unassembled WGS sequence"/>
</dbReference>
<accession>A0A9P1C9M2</accession>
<dbReference type="InterPro" id="IPR004875">
    <property type="entry name" value="DDE_SF_endonuclease_dom"/>
</dbReference>
<reference evidence="5" key="2">
    <citation type="submission" date="2024-04" db="EMBL/GenBank/DDBJ databases">
        <authorList>
            <person name="Chen Y."/>
            <person name="Shah S."/>
            <person name="Dougan E. K."/>
            <person name="Thang M."/>
            <person name="Chan C."/>
        </authorList>
    </citation>
    <scope>NUCLEOTIDE SEQUENCE [LARGE SCALE GENOMIC DNA]</scope>
</reference>
<dbReference type="EMBL" id="CAMXCT020001101">
    <property type="protein sequence ID" value="CAL1140038.1"/>
    <property type="molecule type" value="Genomic_DNA"/>
</dbReference>
<dbReference type="GO" id="GO:0003676">
    <property type="term" value="F:nucleic acid binding"/>
    <property type="evidence" value="ECO:0007669"/>
    <property type="project" value="InterPro"/>
</dbReference>
<organism evidence="4">
    <name type="scientific">Cladocopium goreaui</name>
    <dbReference type="NCBI Taxonomy" id="2562237"/>
    <lineage>
        <taxon>Eukaryota</taxon>
        <taxon>Sar</taxon>
        <taxon>Alveolata</taxon>
        <taxon>Dinophyceae</taxon>
        <taxon>Suessiales</taxon>
        <taxon>Symbiodiniaceae</taxon>
        <taxon>Cladocopium</taxon>
    </lineage>
</organism>
<feature type="region of interest" description="Disordered" evidence="1">
    <location>
        <begin position="91"/>
        <end position="126"/>
    </location>
</feature>
<keyword evidence="2" id="KW-0812">Transmembrane</keyword>
<feature type="domain" description="DDE-1" evidence="3">
    <location>
        <begin position="1058"/>
        <end position="1186"/>
    </location>
</feature>
<feature type="compositionally biased region" description="Basic and acidic residues" evidence="1">
    <location>
        <begin position="24"/>
        <end position="36"/>
    </location>
</feature>
<evidence type="ECO:0000313" key="4">
    <source>
        <dbReference type="EMBL" id="CAI3986663.1"/>
    </source>
</evidence>
<evidence type="ECO:0000256" key="2">
    <source>
        <dbReference type="SAM" id="Phobius"/>
    </source>
</evidence>
<protein>
    <submittedName>
        <fullName evidence="6">DDE-1 domain-containing protein</fullName>
    </submittedName>
</protein>
<evidence type="ECO:0000259" key="3">
    <source>
        <dbReference type="Pfam" id="PF03184"/>
    </source>
</evidence>
<dbReference type="GO" id="GO:0006508">
    <property type="term" value="P:proteolysis"/>
    <property type="evidence" value="ECO:0007669"/>
    <property type="project" value="InterPro"/>
</dbReference>
<dbReference type="OrthoDB" id="1250461at2759"/>
<dbReference type="Pfam" id="PF03184">
    <property type="entry name" value="DDE_1"/>
    <property type="match status" value="1"/>
</dbReference>
<evidence type="ECO:0000313" key="7">
    <source>
        <dbReference type="Proteomes" id="UP001152797"/>
    </source>
</evidence>
<dbReference type="EMBL" id="CAMXCT010001101">
    <property type="protein sequence ID" value="CAI3986663.1"/>
    <property type="molecule type" value="Genomic_DNA"/>
</dbReference>